<evidence type="ECO:0000313" key="3">
    <source>
        <dbReference type="Proteomes" id="UP001138500"/>
    </source>
</evidence>
<reference evidence="2 3" key="2">
    <citation type="journal article" date="2021" name="Curr. Genet.">
        <title>Genetic response to nitrogen starvation in the aggressive Eucalyptus foliar pathogen Teratosphaeria destructans.</title>
        <authorList>
            <person name="Havenga M."/>
            <person name="Wingfield B.D."/>
            <person name="Wingfield M.J."/>
            <person name="Dreyer L.L."/>
            <person name="Roets F."/>
            <person name="Aylward J."/>
        </authorList>
    </citation>
    <scope>NUCLEOTIDE SEQUENCE [LARGE SCALE GENOMIC DNA]</scope>
    <source>
        <strain evidence="2">CMW44962</strain>
    </source>
</reference>
<organism evidence="2 3">
    <name type="scientific">Teratosphaeria destructans</name>
    <dbReference type="NCBI Taxonomy" id="418781"/>
    <lineage>
        <taxon>Eukaryota</taxon>
        <taxon>Fungi</taxon>
        <taxon>Dikarya</taxon>
        <taxon>Ascomycota</taxon>
        <taxon>Pezizomycotina</taxon>
        <taxon>Dothideomycetes</taxon>
        <taxon>Dothideomycetidae</taxon>
        <taxon>Mycosphaerellales</taxon>
        <taxon>Teratosphaeriaceae</taxon>
        <taxon>Teratosphaeria</taxon>
    </lineage>
</organism>
<protein>
    <submittedName>
        <fullName evidence="2">Deaminase</fullName>
    </submittedName>
</protein>
<dbReference type="AlphaFoldDB" id="A0A9W7W4H9"/>
<evidence type="ECO:0000256" key="1">
    <source>
        <dbReference type="SAM" id="MobiDB-lite"/>
    </source>
</evidence>
<reference evidence="2 3" key="1">
    <citation type="journal article" date="2018" name="IMA Fungus">
        <title>IMA Genome-F 10: Nine draft genome sequences of Claviceps purpurea s.lat., including C. arundinis, C. humidiphila, and C. cf. spartinae, pseudomolecules for the pitch canker pathogen Fusarium circinatum, draft genome of Davidsoniella eucalypti, Grosmannia galeiformis, Quambalaria eucalypti, and Teratosphaeria destructans.</title>
        <authorList>
            <person name="Wingfield B.D."/>
            <person name="Liu M."/>
            <person name="Nguyen H.D."/>
            <person name="Lane F.A."/>
            <person name="Morgan S.W."/>
            <person name="De Vos L."/>
            <person name="Wilken P.M."/>
            <person name="Duong T.A."/>
            <person name="Aylward J."/>
            <person name="Coetzee M.P."/>
            <person name="Dadej K."/>
            <person name="De Beer Z.W."/>
            <person name="Findlay W."/>
            <person name="Havenga M."/>
            <person name="Kolarik M."/>
            <person name="Menzies J.G."/>
            <person name="Naidoo K."/>
            <person name="Pochopski O."/>
            <person name="Shoukouhi P."/>
            <person name="Santana Q.C."/>
            <person name="Seifert K.A."/>
            <person name="Soal N."/>
            <person name="Steenkamp E.T."/>
            <person name="Tatham C.T."/>
            <person name="van der Nest M.A."/>
            <person name="Wingfield M.J."/>
        </authorList>
    </citation>
    <scope>NUCLEOTIDE SEQUENCE [LARGE SCALE GENOMIC DNA]</scope>
    <source>
        <strain evidence="2">CMW44962</strain>
    </source>
</reference>
<dbReference type="InterPro" id="IPR027796">
    <property type="entry name" value="OTT_1508_deam-like"/>
</dbReference>
<dbReference type="Proteomes" id="UP001138500">
    <property type="component" value="Unassembled WGS sequence"/>
</dbReference>
<dbReference type="Pfam" id="PF14441">
    <property type="entry name" value="OTT_1508_deam"/>
    <property type="match status" value="1"/>
</dbReference>
<name>A0A9W7W4H9_9PEZI</name>
<feature type="compositionally biased region" description="Low complexity" evidence="1">
    <location>
        <begin position="222"/>
        <end position="235"/>
    </location>
</feature>
<comment type="caution">
    <text evidence="2">The sequence shown here is derived from an EMBL/GenBank/DDBJ whole genome shotgun (WGS) entry which is preliminary data.</text>
</comment>
<dbReference type="EMBL" id="RIBY02000824">
    <property type="protein sequence ID" value="KAH9836869.1"/>
    <property type="molecule type" value="Genomic_DNA"/>
</dbReference>
<feature type="compositionally biased region" description="Polar residues" evidence="1">
    <location>
        <begin position="281"/>
        <end position="309"/>
    </location>
</feature>
<accession>A0A9W7W4H9</accession>
<dbReference type="OrthoDB" id="4851849at2759"/>
<feature type="compositionally biased region" description="Basic and acidic residues" evidence="1">
    <location>
        <begin position="250"/>
        <end position="261"/>
    </location>
</feature>
<proteinExistence type="predicted"/>
<feature type="region of interest" description="Disordered" evidence="1">
    <location>
        <begin position="222"/>
        <end position="309"/>
    </location>
</feature>
<keyword evidence="3" id="KW-1185">Reference proteome</keyword>
<gene>
    <name evidence="2" type="ORF">Tdes44962_MAKER08436</name>
</gene>
<evidence type="ECO:0000313" key="2">
    <source>
        <dbReference type="EMBL" id="KAH9836869.1"/>
    </source>
</evidence>
<sequence length="411" mass="44514">MYFAGQAGMRSPQYIGTSKRPCFLCFHFLRSYGGFNVTESHGEVHPLWTVPDSENYTVLQMRSIQRALQSTHAVLKDALKVAKARGAKHANASQMPQSTINLAVQPLPTPTASTLTSIAISRAQTDLEVGSSRDTLQDACQPLSLSDQLPSPSAALPKAPSEVDQLSQIAIGMRQSKNRQCQSREHTQIETIDQHKDQPKLPDVQEESAVDCVSLLTNQAASAFSTSENESSETSNQRRIEGRRRYSSSELRKDVLQRIDAQEPSFETPSKAAPQPEPSTEGISSDTKSETSIDLSSKGTSHAKSTMTPSAASTVVIDLPQTDETLIEPDGLALFISTEGLPERSDGAPASVRVIDYGRANMSADMAVDLELLTDEVVTVAARAMPGGCKQVVLRCSGSRFYGLAFRWPGT</sequence>